<dbReference type="Proteomes" id="UP000886289">
    <property type="component" value="Unassembled WGS sequence"/>
</dbReference>
<dbReference type="EMBL" id="DRBS01000359">
    <property type="protein sequence ID" value="HDD45111.1"/>
    <property type="molecule type" value="Genomic_DNA"/>
</dbReference>
<name>A0A7C0YAQ4_DESA2</name>
<evidence type="ECO:0000313" key="1">
    <source>
        <dbReference type="EMBL" id="HDD45111.1"/>
    </source>
</evidence>
<protein>
    <submittedName>
        <fullName evidence="1">Uncharacterized protein</fullName>
    </submittedName>
</protein>
<reference evidence="1" key="1">
    <citation type="journal article" date="2020" name="mSystems">
        <title>Genome- and Community-Level Interaction Insights into Carbon Utilization and Element Cycling Functions of Hydrothermarchaeota in Hydrothermal Sediment.</title>
        <authorList>
            <person name="Zhou Z."/>
            <person name="Liu Y."/>
            <person name="Xu W."/>
            <person name="Pan J."/>
            <person name="Luo Z.H."/>
            <person name="Li M."/>
        </authorList>
    </citation>
    <scope>NUCLEOTIDE SEQUENCE [LARGE SCALE GENOMIC DNA]</scope>
    <source>
        <strain evidence="1">HyVt-233</strain>
    </source>
</reference>
<organism evidence="1">
    <name type="scientific">Desulfofervidus auxilii</name>
    <dbReference type="NCBI Taxonomy" id="1621989"/>
    <lineage>
        <taxon>Bacteria</taxon>
        <taxon>Pseudomonadati</taxon>
        <taxon>Thermodesulfobacteriota</taxon>
        <taxon>Candidatus Desulfofervidia</taxon>
        <taxon>Candidatus Desulfofervidales</taxon>
        <taxon>Candidatus Desulfofervidaceae</taxon>
        <taxon>Candidatus Desulfofervidus</taxon>
    </lineage>
</organism>
<gene>
    <name evidence="1" type="ORF">ENG63_09685</name>
</gene>
<comment type="caution">
    <text evidence="1">The sequence shown here is derived from an EMBL/GenBank/DDBJ whole genome shotgun (WGS) entry which is preliminary data.</text>
</comment>
<sequence>MRVKEISVYHTLDGVNFFLRIELAKNIKVVKAKDYQAIKGYLSEDIRFLNGEVSKSDIAIIATKIDNVEKAQQVVNEVNDLIFTIQDLENDLLKLHETVINYIQTKLRGLFEQYQEDDDDDC</sequence>
<dbReference type="AlphaFoldDB" id="A0A7C0YAQ4"/>
<accession>A0A7C0YAQ4</accession>
<proteinExistence type="predicted"/>